<comment type="function">
    <text evidence="7">Specifically dimethylates two adjacent adenosines (A1518 and A1519) in the loop of a conserved hairpin near the 3'-end of 16S rRNA in the 30S particle. May play a critical role in biogenesis of 30S subunits.</text>
</comment>
<dbReference type="Gene3D" id="1.10.8.100">
    <property type="entry name" value="Ribosomal RNA adenine dimethylase-like, domain 2"/>
    <property type="match status" value="1"/>
</dbReference>
<comment type="caution">
    <text evidence="10">The sequence shown here is derived from an EMBL/GenBank/DDBJ whole genome shotgun (WGS) entry which is preliminary data.</text>
</comment>
<feature type="binding site" evidence="7 8">
    <location>
        <position position="128"/>
    </location>
    <ligand>
        <name>S-adenosyl-L-methionine</name>
        <dbReference type="ChEBI" id="CHEBI:59789"/>
    </ligand>
</feature>
<feature type="binding site" evidence="7 8">
    <location>
        <position position="57"/>
    </location>
    <ligand>
        <name>S-adenosyl-L-methionine</name>
        <dbReference type="ChEBI" id="CHEBI:59789"/>
    </ligand>
</feature>
<dbReference type="SUPFAM" id="SSF53335">
    <property type="entry name" value="S-adenosyl-L-methionine-dependent methyltransferases"/>
    <property type="match status" value="1"/>
</dbReference>
<evidence type="ECO:0000256" key="7">
    <source>
        <dbReference type="HAMAP-Rule" id="MF_00607"/>
    </source>
</evidence>
<evidence type="ECO:0000256" key="1">
    <source>
        <dbReference type="ARBA" id="ARBA00022490"/>
    </source>
</evidence>
<dbReference type="PANTHER" id="PTHR11727">
    <property type="entry name" value="DIMETHYLADENOSINE TRANSFERASE"/>
    <property type="match status" value="1"/>
</dbReference>
<gene>
    <name evidence="7 10" type="primary">rsmA</name>
    <name evidence="7" type="synonym">ksgA</name>
    <name evidence="10" type="ORF">ACFSB2_02560</name>
</gene>
<evidence type="ECO:0000313" key="10">
    <source>
        <dbReference type="EMBL" id="MFD1673590.1"/>
    </source>
</evidence>
<dbReference type="RefSeq" id="WP_377941045.1">
    <property type="nucleotide sequence ID" value="NZ_JBHUCX010000008.1"/>
</dbReference>
<dbReference type="InterPro" id="IPR020598">
    <property type="entry name" value="rRNA_Ade_methylase_Trfase_N"/>
</dbReference>
<evidence type="ECO:0000256" key="8">
    <source>
        <dbReference type="PROSITE-ProRule" id="PRU01026"/>
    </source>
</evidence>
<organism evidence="10 11">
    <name type="scientific">Alicyclobacillus fodiniaquatilis</name>
    <dbReference type="NCBI Taxonomy" id="1661150"/>
    <lineage>
        <taxon>Bacteria</taxon>
        <taxon>Bacillati</taxon>
        <taxon>Bacillota</taxon>
        <taxon>Bacilli</taxon>
        <taxon>Bacillales</taxon>
        <taxon>Alicyclobacillaceae</taxon>
        <taxon>Alicyclobacillus</taxon>
    </lineage>
</organism>
<dbReference type="NCBIfam" id="TIGR00755">
    <property type="entry name" value="ksgA"/>
    <property type="match status" value="1"/>
</dbReference>
<feature type="binding site" evidence="7 8">
    <location>
        <position position="103"/>
    </location>
    <ligand>
        <name>S-adenosyl-L-methionine</name>
        <dbReference type="ChEBI" id="CHEBI:59789"/>
    </ligand>
</feature>
<evidence type="ECO:0000313" key="11">
    <source>
        <dbReference type="Proteomes" id="UP001597079"/>
    </source>
</evidence>
<dbReference type="Gene3D" id="3.40.50.150">
    <property type="entry name" value="Vaccinia Virus protein VP39"/>
    <property type="match status" value="1"/>
</dbReference>
<dbReference type="PROSITE" id="PS01131">
    <property type="entry name" value="RRNA_A_DIMETH"/>
    <property type="match status" value="1"/>
</dbReference>
<dbReference type="PANTHER" id="PTHR11727:SF7">
    <property type="entry name" value="DIMETHYLADENOSINE TRANSFERASE-RELATED"/>
    <property type="match status" value="1"/>
</dbReference>
<keyword evidence="3 7" id="KW-0489">Methyltransferase</keyword>
<feature type="domain" description="Ribosomal RNA adenine methylase transferase N-terminal" evidence="9">
    <location>
        <begin position="37"/>
        <end position="213"/>
    </location>
</feature>
<keyword evidence="11" id="KW-1185">Reference proteome</keyword>
<evidence type="ECO:0000256" key="3">
    <source>
        <dbReference type="ARBA" id="ARBA00022603"/>
    </source>
</evidence>
<comment type="catalytic activity">
    <reaction evidence="7">
        <text>adenosine(1518)/adenosine(1519) in 16S rRNA + 4 S-adenosyl-L-methionine = N(6)-dimethyladenosine(1518)/N(6)-dimethyladenosine(1519) in 16S rRNA + 4 S-adenosyl-L-homocysteine + 4 H(+)</text>
        <dbReference type="Rhea" id="RHEA:19609"/>
        <dbReference type="Rhea" id="RHEA-COMP:10232"/>
        <dbReference type="Rhea" id="RHEA-COMP:10233"/>
        <dbReference type="ChEBI" id="CHEBI:15378"/>
        <dbReference type="ChEBI" id="CHEBI:57856"/>
        <dbReference type="ChEBI" id="CHEBI:59789"/>
        <dbReference type="ChEBI" id="CHEBI:74411"/>
        <dbReference type="ChEBI" id="CHEBI:74493"/>
        <dbReference type="EC" id="2.1.1.182"/>
    </reaction>
</comment>
<evidence type="ECO:0000256" key="6">
    <source>
        <dbReference type="ARBA" id="ARBA00022884"/>
    </source>
</evidence>
<keyword evidence="1 7" id="KW-0963">Cytoplasm</keyword>
<reference evidence="11" key="1">
    <citation type="journal article" date="2019" name="Int. J. Syst. Evol. Microbiol.">
        <title>The Global Catalogue of Microorganisms (GCM) 10K type strain sequencing project: providing services to taxonomists for standard genome sequencing and annotation.</title>
        <authorList>
            <consortium name="The Broad Institute Genomics Platform"/>
            <consortium name="The Broad Institute Genome Sequencing Center for Infectious Disease"/>
            <person name="Wu L."/>
            <person name="Ma J."/>
        </authorList>
    </citation>
    <scope>NUCLEOTIDE SEQUENCE [LARGE SCALE GENOMIC DNA]</scope>
    <source>
        <strain evidence="11">CGMCC 1.12286</strain>
    </source>
</reference>
<sequence length="287" mass="31120">MSDEPRTHVQTVKSLLQKHAFHTKKQFGQNFLIDDRILTQIVAAAAVDKDTVVLEVGPGAGALTAHFAKQAAQVLAVEKDTSLKPVLDDVLAPYGNVHLHFADCLEIDLLELVKPYLSPGASLVFAANLPYYVTTPILFQVLEAGLPLARAVVMVQKEVADRMVASPGGKEYGVLSVGIQYRAKAKRLFTVPPSAFLPQPGVDSAVVLLDCTAPADVTVEDESLFFRVVRAAFSTRRKTLLNALANSFPIAKADCRDWITSAGIRPEARAETLGIGEFANLARQYPR</sequence>
<dbReference type="Proteomes" id="UP001597079">
    <property type="component" value="Unassembled WGS sequence"/>
</dbReference>
<dbReference type="Pfam" id="PF00398">
    <property type="entry name" value="RrnaAD"/>
    <property type="match status" value="1"/>
</dbReference>
<comment type="subcellular location">
    <subcellularLocation>
        <location evidence="7">Cytoplasm</location>
    </subcellularLocation>
</comment>
<dbReference type="GO" id="GO:0052908">
    <property type="term" value="F:16S rRNA (adenine(1518)-N(6)/adenine(1519)-N(6))-dimethyltransferase activity"/>
    <property type="evidence" value="ECO:0007669"/>
    <property type="project" value="UniProtKB-EC"/>
</dbReference>
<dbReference type="InterPro" id="IPR029063">
    <property type="entry name" value="SAM-dependent_MTases_sf"/>
</dbReference>
<proteinExistence type="inferred from homology"/>
<dbReference type="EC" id="2.1.1.182" evidence="7"/>
<accession>A0ABW4JCD5</accession>
<dbReference type="SMART" id="SM00650">
    <property type="entry name" value="rADc"/>
    <property type="match status" value="1"/>
</dbReference>
<keyword evidence="5 7" id="KW-0949">S-adenosyl-L-methionine</keyword>
<keyword evidence="2 7" id="KW-0698">rRNA processing</keyword>
<evidence type="ECO:0000256" key="4">
    <source>
        <dbReference type="ARBA" id="ARBA00022679"/>
    </source>
</evidence>
<dbReference type="EMBL" id="JBHUCX010000008">
    <property type="protein sequence ID" value="MFD1673590.1"/>
    <property type="molecule type" value="Genomic_DNA"/>
</dbReference>
<evidence type="ECO:0000259" key="9">
    <source>
        <dbReference type="SMART" id="SM00650"/>
    </source>
</evidence>
<keyword evidence="6 7" id="KW-0694">RNA-binding</keyword>
<dbReference type="InterPro" id="IPR011530">
    <property type="entry name" value="rRNA_adenine_dimethylase"/>
</dbReference>
<feature type="binding site" evidence="7 8">
    <location>
        <position position="32"/>
    </location>
    <ligand>
        <name>S-adenosyl-L-methionine</name>
        <dbReference type="ChEBI" id="CHEBI:59789"/>
    </ligand>
</feature>
<dbReference type="InterPro" id="IPR023165">
    <property type="entry name" value="rRNA_Ade_diMease-like_C"/>
</dbReference>
<dbReference type="HAMAP" id="MF_00607">
    <property type="entry name" value="16SrRNA_methyltr_A"/>
    <property type="match status" value="1"/>
</dbReference>
<evidence type="ECO:0000256" key="5">
    <source>
        <dbReference type="ARBA" id="ARBA00022691"/>
    </source>
</evidence>
<dbReference type="InterPro" id="IPR001737">
    <property type="entry name" value="KsgA/Erm"/>
</dbReference>
<evidence type="ECO:0000256" key="2">
    <source>
        <dbReference type="ARBA" id="ARBA00022552"/>
    </source>
</evidence>
<feature type="binding site" evidence="7 8">
    <location>
        <position position="30"/>
    </location>
    <ligand>
        <name>S-adenosyl-L-methionine</name>
        <dbReference type="ChEBI" id="CHEBI:59789"/>
    </ligand>
</feature>
<comment type="similarity">
    <text evidence="7">Belongs to the class I-like SAM-binding methyltransferase superfamily. rRNA adenine N(6)-methyltransferase family. RsmA subfamily.</text>
</comment>
<protein>
    <recommendedName>
        <fullName evidence="7">Ribosomal RNA small subunit methyltransferase A</fullName>
        <ecNumber evidence="7">2.1.1.182</ecNumber>
    </recommendedName>
    <alternativeName>
        <fullName evidence="7">16S rRNA (adenine(1518)-N(6)/adenine(1519)-N(6))-dimethyltransferase</fullName>
    </alternativeName>
    <alternativeName>
        <fullName evidence="7">16S rRNA dimethyladenosine transferase</fullName>
    </alternativeName>
    <alternativeName>
        <fullName evidence="7">16S rRNA dimethylase</fullName>
    </alternativeName>
    <alternativeName>
        <fullName evidence="7">S-adenosylmethionine-6-N', N'-adenosyl(rRNA) dimethyltransferase</fullName>
    </alternativeName>
</protein>
<dbReference type="PROSITE" id="PS51689">
    <property type="entry name" value="SAM_RNA_A_N6_MT"/>
    <property type="match status" value="1"/>
</dbReference>
<name>A0ABW4JCD5_9BACL</name>
<keyword evidence="4 7" id="KW-0808">Transferase</keyword>
<feature type="binding site" evidence="7 8">
    <location>
        <position position="78"/>
    </location>
    <ligand>
        <name>S-adenosyl-L-methionine</name>
        <dbReference type="ChEBI" id="CHEBI:59789"/>
    </ligand>
</feature>
<dbReference type="InterPro" id="IPR020596">
    <property type="entry name" value="rRNA_Ade_Mease_Trfase_CS"/>
</dbReference>